<dbReference type="RefSeq" id="WP_321575763.1">
    <property type="nucleotide sequence ID" value="NZ_JALIQP010000002.1"/>
</dbReference>
<dbReference type="InterPro" id="IPR049681">
    <property type="entry name" value="HVO_A0556-like"/>
</dbReference>
<reference evidence="1 2" key="1">
    <citation type="journal article" date="2019" name="Int. J. Syst. Evol. Microbiol.">
        <title>The Global Catalogue of Microorganisms (GCM) 10K type strain sequencing project: providing services to taxonomists for standard genome sequencing and annotation.</title>
        <authorList>
            <consortium name="The Broad Institute Genomics Platform"/>
            <consortium name="The Broad Institute Genome Sequencing Center for Infectious Disease"/>
            <person name="Wu L."/>
            <person name="Ma J."/>
        </authorList>
    </citation>
    <scope>NUCLEOTIDE SEQUENCE [LARGE SCALE GENOMIC DNA]</scope>
    <source>
        <strain evidence="1 2">WLHS5</strain>
    </source>
</reference>
<keyword evidence="2" id="KW-1185">Reference proteome</keyword>
<name>A0ABD5PS54_9EURY</name>
<dbReference type="EMBL" id="JBHSFA010000007">
    <property type="protein sequence ID" value="MFC4543278.1"/>
    <property type="molecule type" value="Genomic_DNA"/>
</dbReference>
<dbReference type="NCBIfam" id="NF041921">
    <property type="entry name" value="HVO_A0556"/>
    <property type="match status" value="1"/>
</dbReference>
<organism evidence="1 2">
    <name type="scientific">Halosolutus amylolyticus</name>
    <dbReference type="NCBI Taxonomy" id="2932267"/>
    <lineage>
        <taxon>Archaea</taxon>
        <taxon>Methanobacteriati</taxon>
        <taxon>Methanobacteriota</taxon>
        <taxon>Stenosarchaea group</taxon>
        <taxon>Halobacteria</taxon>
        <taxon>Halobacteriales</taxon>
        <taxon>Natrialbaceae</taxon>
        <taxon>Halosolutus</taxon>
    </lineage>
</organism>
<comment type="caution">
    <text evidence="1">The sequence shown here is derived from an EMBL/GenBank/DDBJ whole genome shotgun (WGS) entry which is preliminary data.</text>
</comment>
<evidence type="ECO:0000313" key="1">
    <source>
        <dbReference type="EMBL" id="MFC4543278.1"/>
    </source>
</evidence>
<gene>
    <name evidence="1" type="ORF">ACFO5R_15210</name>
</gene>
<accession>A0ABD5PS54</accession>
<dbReference type="Proteomes" id="UP001595898">
    <property type="component" value="Unassembled WGS sequence"/>
</dbReference>
<protein>
    <submittedName>
        <fullName evidence="1">HVO_A0556 family zinc finger protein</fullName>
    </submittedName>
</protein>
<sequence length="60" mass="6532">MESVSDHAVDAAEPSPLDQLEDTACTFCDSGLLVRNQYKGNDAVVCNNCETPAMQVWDVK</sequence>
<dbReference type="AlphaFoldDB" id="A0ABD5PS54"/>
<proteinExistence type="predicted"/>
<evidence type="ECO:0000313" key="2">
    <source>
        <dbReference type="Proteomes" id="UP001595898"/>
    </source>
</evidence>